<reference evidence="2 3" key="1">
    <citation type="submission" date="2019-09" db="EMBL/GenBank/DDBJ databases">
        <title>A chromosome-level genome assembly of the Chinese tupelo Nyssa sinensis.</title>
        <authorList>
            <person name="Yang X."/>
            <person name="Kang M."/>
            <person name="Yang Y."/>
            <person name="Xiong H."/>
            <person name="Wang M."/>
            <person name="Zhang Z."/>
            <person name="Wang Z."/>
            <person name="Wu H."/>
            <person name="Ma T."/>
            <person name="Liu J."/>
            <person name="Xi Z."/>
        </authorList>
    </citation>
    <scope>NUCLEOTIDE SEQUENCE [LARGE SCALE GENOMIC DNA]</scope>
    <source>
        <strain evidence="2">J267</strain>
        <tissue evidence="2">Leaf</tissue>
    </source>
</reference>
<dbReference type="OrthoDB" id="1746496at2759"/>
<name>A0A5J5A1V2_9ASTE</name>
<gene>
    <name evidence="2" type="ORF">F0562_009730</name>
</gene>
<dbReference type="Proteomes" id="UP000325577">
    <property type="component" value="Linkage Group LG4"/>
</dbReference>
<organism evidence="2 3">
    <name type="scientific">Nyssa sinensis</name>
    <dbReference type="NCBI Taxonomy" id="561372"/>
    <lineage>
        <taxon>Eukaryota</taxon>
        <taxon>Viridiplantae</taxon>
        <taxon>Streptophyta</taxon>
        <taxon>Embryophyta</taxon>
        <taxon>Tracheophyta</taxon>
        <taxon>Spermatophyta</taxon>
        <taxon>Magnoliopsida</taxon>
        <taxon>eudicotyledons</taxon>
        <taxon>Gunneridae</taxon>
        <taxon>Pentapetalae</taxon>
        <taxon>asterids</taxon>
        <taxon>Cornales</taxon>
        <taxon>Nyssaceae</taxon>
        <taxon>Nyssa</taxon>
    </lineage>
</organism>
<feature type="region of interest" description="Disordered" evidence="1">
    <location>
        <begin position="1"/>
        <end position="66"/>
    </location>
</feature>
<evidence type="ECO:0000256" key="1">
    <source>
        <dbReference type="SAM" id="MobiDB-lite"/>
    </source>
</evidence>
<keyword evidence="3" id="KW-1185">Reference proteome</keyword>
<dbReference type="EMBL" id="CM018047">
    <property type="protein sequence ID" value="KAA8523307.1"/>
    <property type="molecule type" value="Genomic_DNA"/>
</dbReference>
<protein>
    <submittedName>
        <fullName evidence="2">Uncharacterized protein</fullName>
    </submittedName>
</protein>
<dbReference type="AlphaFoldDB" id="A0A5J5A1V2"/>
<evidence type="ECO:0000313" key="2">
    <source>
        <dbReference type="EMBL" id="KAA8523307.1"/>
    </source>
</evidence>
<accession>A0A5J5A1V2</accession>
<sequence>MKEAAPSSNTSRRRRAWSESDDDEPLQRLPESSPIGDNSGEMQESDGEVRGGDKMNGDAADDDDDD</sequence>
<evidence type="ECO:0000313" key="3">
    <source>
        <dbReference type="Proteomes" id="UP000325577"/>
    </source>
</evidence>
<feature type="compositionally biased region" description="Polar residues" evidence="1">
    <location>
        <begin position="1"/>
        <end position="10"/>
    </location>
</feature>
<feature type="compositionally biased region" description="Basic and acidic residues" evidence="1">
    <location>
        <begin position="47"/>
        <end position="56"/>
    </location>
</feature>
<proteinExistence type="predicted"/>